<dbReference type="Pfam" id="PF04024">
    <property type="entry name" value="PspC"/>
    <property type="match status" value="1"/>
</dbReference>
<dbReference type="PANTHER" id="PTHR33885:SF3">
    <property type="entry name" value="PHAGE SHOCK PROTEIN C"/>
    <property type="match status" value="1"/>
</dbReference>
<comment type="caution">
    <text evidence="8">The sequence shown here is derived from an EMBL/GenBank/DDBJ whole genome shotgun (WGS) entry which is preliminary data.</text>
</comment>
<keyword evidence="5 6" id="KW-0472">Membrane</keyword>
<dbReference type="InterPro" id="IPR052027">
    <property type="entry name" value="PspC"/>
</dbReference>
<dbReference type="Proteomes" id="UP000224130">
    <property type="component" value="Unassembled WGS sequence"/>
</dbReference>
<keyword evidence="2" id="KW-1003">Cell membrane</keyword>
<dbReference type="GO" id="GO:0005886">
    <property type="term" value="C:plasma membrane"/>
    <property type="evidence" value="ECO:0007669"/>
    <property type="project" value="UniProtKB-SubCell"/>
</dbReference>
<feature type="domain" description="Phage shock protein PspC N-terminal" evidence="7">
    <location>
        <begin position="8"/>
        <end position="64"/>
    </location>
</feature>
<evidence type="ECO:0000313" key="9">
    <source>
        <dbReference type="Proteomes" id="UP000224130"/>
    </source>
</evidence>
<comment type="subcellular location">
    <subcellularLocation>
        <location evidence="1">Cell membrane</location>
        <topology evidence="1">Single-pass membrane protein</topology>
    </subcellularLocation>
</comment>
<sequence length="70" mass="7699">MSDTSQTRKLYRPVQGRVIGGVCAGIADHFGWSRTTVRVLTALSVLIPGPQVLAYVVLWVLMPDQRKAFA</sequence>
<evidence type="ECO:0000313" key="8">
    <source>
        <dbReference type="EMBL" id="PFG41530.1"/>
    </source>
</evidence>
<evidence type="ECO:0000256" key="4">
    <source>
        <dbReference type="ARBA" id="ARBA00022989"/>
    </source>
</evidence>
<dbReference type="AlphaFoldDB" id="A0A2A9ETC9"/>
<feature type="transmembrane region" description="Helical" evidence="6">
    <location>
        <begin position="39"/>
        <end position="61"/>
    </location>
</feature>
<reference evidence="8 9" key="1">
    <citation type="submission" date="2017-10" db="EMBL/GenBank/DDBJ databases">
        <title>Sequencing the genomes of 1000 actinobacteria strains.</title>
        <authorList>
            <person name="Klenk H.-P."/>
        </authorList>
    </citation>
    <scope>NUCLEOTIDE SEQUENCE [LARGE SCALE GENOMIC DNA]</scope>
    <source>
        <strain evidence="8 9">DSM 21863</strain>
    </source>
</reference>
<name>A0A2A9ETC9_9MICO</name>
<organism evidence="8 9">
    <name type="scientific">Isoptericola jiangsuensis</name>
    <dbReference type="NCBI Taxonomy" id="548579"/>
    <lineage>
        <taxon>Bacteria</taxon>
        <taxon>Bacillati</taxon>
        <taxon>Actinomycetota</taxon>
        <taxon>Actinomycetes</taxon>
        <taxon>Micrococcales</taxon>
        <taxon>Promicromonosporaceae</taxon>
        <taxon>Isoptericola</taxon>
    </lineage>
</organism>
<keyword evidence="3 6" id="KW-0812">Transmembrane</keyword>
<dbReference type="EMBL" id="PDJJ01000001">
    <property type="protein sequence ID" value="PFG41530.1"/>
    <property type="molecule type" value="Genomic_DNA"/>
</dbReference>
<keyword evidence="4 6" id="KW-1133">Transmembrane helix</keyword>
<keyword evidence="9" id="KW-1185">Reference proteome</keyword>
<gene>
    <name evidence="8" type="ORF">ATJ88_0172</name>
</gene>
<dbReference type="OrthoDB" id="7359894at2"/>
<proteinExistence type="predicted"/>
<evidence type="ECO:0000259" key="7">
    <source>
        <dbReference type="Pfam" id="PF04024"/>
    </source>
</evidence>
<evidence type="ECO:0000256" key="1">
    <source>
        <dbReference type="ARBA" id="ARBA00004162"/>
    </source>
</evidence>
<dbReference type="InterPro" id="IPR007168">
    <property type="entry name" value="Phageshock_PspC_N"/>
</dbReference>
<dbReference type="RefSeq" id="WP_098462037.1">
    <property type="nucleotide sequence ID" value="NZ_PDJJ01000001.1"/>
</dbReference>
<evidence type="ECO:0000256" key="5">
    <source>
        <dbReference type="ARBA" id="ARBA00023136"/>
    </source>
</evidence>
<evidence type="ECO:0000256" key="3">
    <source>
        <dbReference type="ARBA" id="ARBA00022692"/>
    </source>
</evidence>
<accession>A0A2A9ETC9</accession>
<evidence type="ECO:0000256" key="2">
    <source>
        <dbReference type="ARBA" id="ARBA00022475"/>
    </source>
</evidence>
<protein>
    <submittedName>
        <fullName evidence="8">Phage shock protein C (PspC) family protein</fullName>
    </submittedName>
</protein>
<dbReference type="PANTHER" id="PTHR33885">
    <property type="entry name" value="PHAGE SHOCK PROTEIN C"/>
    <property type="match status" value="1"/>
</dbReference>
<evidence type="ECO:0000256" key="6">
    <source>
        <dbReference type="SAM" id="Phobius"/>
    </source>
</evidence>